<dbReference type="RefSeq" id="WP_091150609.1">
    <property type="nucleotide sequence ID" value="NZ_FNOT01000001.1"/>
</dbReference>
<name>A0A1H3B0I6_9ACTN</name>
<dbReference type="Proteomes" id="UP000198921">
    <property type="component" value="Unassembled WGS sequence"/>
</dbReference>
<sequence>MPTTVAAYVVVQDNELLVEAAAPQQTFPCFDALDEDENLPSVLICRLRPFMKKDESIRVDLKLNNSPIGADFFFETGKRGWTETIREGLLRPKGNELTVTLSSVDGSPAPAGSLIGVQEVSLFYSVTLP</sequence>
<proteinExistence type="predicted"/>
<dbReference type="EMBL" id="FNOT01000001">
    <property type="protein sequence ID" value="SDX35161.1"/>
    <property type="molecule type" value="Genomic_DNA"/>
</dbReference>
<reference evidence="2" key="1">
    <citation type="submission" date="2016-10" db="EMBL/GenBank/DDBJ databases">
        <authorList>
            <person name="Varghese N."/>
            <person name="Submissions S."/>
        </authorList>
    </citation>
    <scope>NUCLEOTIDE SEQUENCE [LARGE SCALE GENOMIC DNA]</scope>
    <source>
        <strain evidence="2">DSM 45422</strain>
    </source>
</reference>
<gene>
    <name evidence="1" type="ORF">SAMN05660209_00250</name>
</gene>
<protein>
    <submittedName>
        <fullName evidence="1">Uncharacterized protein</fullName>
    </submittedName>
</protein>
<evidence type="ECO:0000313" key="2">
    <source>
        <dbReference type="Proteomes" id="UP000198921"/>
    </source>
</evidence>
<dbReference type="AlphaFoldDB" id="A0A1H3B0I6"/>
<keyword evidence="2" id="KW-1185">Reference proteome</keyword>
<evidence type="ECO:0000313" key="1">
    <source>
        <dbReference type="EMBL" id="SDX35161.1"/>
    </source>
</evidence>
<organism evidence="1 2">
    <name type="scientific">Geodermatophilus africanus</name>
    <dbReference type="NCBI Taxonomy" id="1137993"/>
    <lineage>
        <taxon>Bacteria</taxon>
        <taxon>Bacillati</taxon>
        <taxon>Actinomycetota</taxon>
        <taxon>Actinomycetes</taxon>
        <taxon>Geodermatophilales</taxon>
        <taxon>Geodermatophilaceae</taxon>
        <taxon>Geodermatophilus</taxon>
    </lineage>
</organism>
<accession>A0A1H3B0I6</accession>